<feature type="compositionally biased region" description="Low complexity" evidence="1">
    <location>
        <begin position="173"/>
        <end position="187"/>
    </location>
</feature>
<evidence type="ECO:0000256" key="1">
    <source>
        <dbReference type="SAM" id="MobiDB-lite"/>
    </source>
</evidence>
<name>A0A5C5FKV1_9BASI</name>
<accession>A0A5C5FKV1</accession>
<sequence>MPQAPTTRKAVPLAPWCAPAPLTADPLADVPLAFVRDSLLHLAPRLLAGGDSITPILPSPPSPSPTCSSPSFETLPPVLDCVFEPPPSLPEGYALPPTHLLTVTCPSTSSAHSHDHAARGPPQRVLVPIHALPWSLVSPLLAARLAACAGPVQADAAPPAGPPTPPSSPPSPSSSLSASPPTARLAPPPTAHLALPVVPLVLPSLAGLAALHAFVYTRTLGSPWPQHSLFDEDALEGVVACAEALGVEGEAGRELGEVVERAWAESGWEEDGEGSEEGWSGQREEEDGEQGMASD</sequence>
<keyword evidence="3" id="KW-1185">Reference proteome</keyword>
<proteinExistence type="predicted"/>
<feature type="region of interest" description="Disordered" evidence="1">
    <location>
        <begin position="262"/>
        <end position="295"/>
    </location>
</feature>
<reference evidence="2 3" key="1">
    <citation type="submission" date="2019-03" db="EMBL/GenBank/DDBJ databases">
        <title>Rhodosporidium diobovatum UCD-FST 08-225 genome sequencing, assembly, and annotation.</title>
        <authorList>
            <person name="Fakankun I.U."/>
            <person name="Fristensky B."/>
            <person name="Levin D.B."/>
        </authorList>
    </citation>
    <scope>NUCLEOTIDE SEQUENCE [LARGE SCALE GENOMIC DNA]</scope>
    <source>
        <strain evidence="2 3">UCD-FST 08-225</strain>
    </source>
</reference>
<feature type="region of interest" description="Disordered" evidence="1">
    <location>
        <begin position="153"/>
        <end position="187"/>
    </location>
</feature>
<protein>
    <submittedName>
        <fullName evidence="2">Voltage gated chloride channel domain-containing protein</fullName>
    </submittedName>
</protein>
<feature type="compositionally biased region" description="Pro residues" evidence="1">
    <location>
        <begin position="159"/>
        <end position="172"/>
    </location>
</feature>
<evidence type="ECO:0000313" key="2">
    <source>
        <dbReference type="EMBL" id="TNY17370.1"/>
    </source>
</evidence>
<comment type="caution">
    <text evidence="2">The sequence shown here is derived from an EMBL/GenBank/DDBJ whole genome shotgun (WGS) entry which is preliminary data.</text>
</comment>
<dbReference type="OrthoDB" id="2570975at2759"/>
<dbReference type="AlphaFoldDB" id="A0A5C5FKV1"/>
<evidence type="ECO:0000313" key="3">
    <source>
        <dbReference type="Proteomes" id="UP000311382"/>
    </source>
</evidence>
<dbReference type="EMBL" id="SOZI01000210">
    <property type="protein sequence ID" value="TNY17370.1"/>
    <property type="molecule type" value="Genomic_DNA"/>
</dbReference>
<feature type="compositionally biased region" description="Acidic residues" evidence="1">
    <location>
        <begin position="267"/>
        <end position="276"/>
    </location>
</feature>
<dbReference type="Proteomes" id="UP000311382">
    <property type="component" value="Unassembled WGS sequence"/>
</dbReference>
<gene>
    <name evidence="2" type="ORF">DMC30DRAFT_419843</name>
</gene>
<organism evidence="2 3">
    <name type="scientific">Rhodotorula diobovata</name>
    <dbReference type="NCBI Taxonomy" id="5288"/>
    <lineage>
        <taxon>Eukaryota</taxon>
        <taxon>Fungi</taxon>
        <taxon>Dikarya</taxon>
        <taxon>Basidiomycota</taxon>
        <taxon>Pucciniomycotina</taxon>
        <taxon>Microbotryomycetes</taxon>
        <taxon>Sporidiobolales</taxon>
        <taxon>Sporidiobolaceae</taxon>
        <taxon>Rhodotorula</taxon>
    </lineage>
</organism>